<dbReference type="GO" id="GO:0004523">
    <property type="term" value="F:RNA-DNA hybrid ribonuclease activity"/>
    <property type="evidence" value="ECO:0007669"/>
    <property type="project" value="InterPro"/>
</dbReference>
<evidence type="ECO:0000259" key="1">
    <source>
        <dbReference type="Pfam" id="PF13456"/>
    </source>
</evidence>
<dbReference type="InterPro" id="IPR044730">
    <property type="entry name" value="RNase_H-like_dom_plant"/>
</dbReference>
<dbReference type="Pfam" id="PF13456">
    <property type="entry name" value="RVT_3"/>
    <property type="match status" value="1"/>
</dbReference>
<dbReference type="Proteomes" id="UP000594261">
    <property type="component" value="Chromosome 5"/>
</dbReference>
<dbReference type="InterPro" id="IPR036397">
    <property type="entry name" value="RNaseH_sf"/>
</dbReference>
<protein>
    <recommendedName>
        <fullName evidence="1">RNase H type-1 domain-containing protein</fullName>
    </recommendedName>
</protein>
<dbReference type="CDD" id="cd06222">
    <property type="entry name" value="RNase_H_like"/>
    <property type="match status" value="1"/>
</dbReference>
<dbReference type="AlphaFoldDB" id="A0A7N2LS86"/>
<dbReference type="EMBL" id="LRBV02000005">
    <property type="status" value="NOT_ANNOTATED_CDS"/>
    <property type="molecule type" value="Genomic_DNA"/>
</dbReference>
<dbReference type="GO" id="GO:0003676">
    <property type="term" value="F:nucleic acid binding"/>
    <property type="evidence" value="ECO:0007669"/>
    <property type="project" value="InterPro"/>
</dbReference>
<dbReference type="InterPro" id="IPR052929">
    <property type="entry name" value="RNase_H-like_EbsB-rel"/>
</dbReference>
<dbReference type="PANTHER" id="PTHR47074:SF48">
    <property type="entry name" value="POLYNUCLEOTIDYL TRANSFERASE, RIBONUCLEASE H-LIKE SUPERFAMILY PROTEIN"/>
    <property type="match status" value="1"/>
</dbReference>
<dbReference type="Gene3D" id="3.30.420.10">
    <property type="entry name" value="Ribonuclease H-like superfamily/Ribonuclease H"/>
    <property type="match status" value="1"/>
</dbReference>
<organism evidence="2 3">
    <name type="scientific">Quercus lobata</name>
    <name type="common">Valley oak</name>
    <dbReference type="NCBI Taxonomy" id="97700"/>
    <lineage>
        <taxon>Eukaryota</taxon>
        <taxon>Viridiplantae</taxon>
        <taxon>Streptophyta</taxon>
        <taxon>Embryophyta</taxon>
        <taxon>Tracheophyta</taxon>
        <taxon>Spermatophyta</taxon>
        <taxon>Magnoliopsida</taxon>
        <taxon>eudicotyledons</taxon>
        <taxon>Gunneridae</taxon>
        <taxon>Pentapetalae</taxon>
        <taxon>rosids</taxon>
        <taxon>fabids</taxon>
        <taxon>Fagales</taxon>
        <taxon>Fagaceae</taxon>
        <taxon>Quercus</taxon>
    </lineage>
</organism>
<dbReference type="InterPro" id="IPR002156">
    <property type="entry name" value="RNaseH_domain"/>
</dbReference>
<evidence type="ECO:0000313" key="2">
    <source>
        <dbReference type="EnsemblPlants" id="QL05p077379:mrna"/>
    </source>
</evidence>
<sequence>MTMQEDVVIWPTEKSGAYSIKTVTNFSVNWMIGKGHRVQVMKRQKSSRHEYGSWILRARSKPSCGMLHLRHYQQKQMSINARSWIILRVVSAPRLKRTPSMLFGTVKLSIVFGTDPLIGFVESFHTLPPFLTCRNKFRCNKPSFPPQKGFEHASALLSEFQLRATNRPQQPKPLRTLWAPPDINSLKINYDGAVFTETLEARIGVVIRSSSGTMLVALSEKIPMPSSMEVVEILAARTAAQFTAELGLDQAIFEGDPEVVFKALSDGLDALSPLGHLIKDFKPIAGSVRVYSFSHEVGQFCCPFYSKET</sequence>
<dbReference type="InParanoid" id="A0A7N2LS86"/>
<dbReference type="PANTHER" id="PTHR47074">
    <property type="entry name" value="BNAC02G40300D PROTEIN"/>
    <property type="match status" value="1"/>
</dbReference>
<keyword evidence="3" id="KW-1185">Reference proteome</keyword>
<name>A0A7N2LS86_QUELO</name>
<reference evidence="2 3" key="1">
    <citation type="journal article" date="2016" name="G3 (Bethesda)">
        <title>First Draft Assembly and Annotation of the Genome of a California Endemic Oak Quercus lobata Nee (Fagaceae).</title>
        <authorList>
            <person name="Sork V.L."/>
            <person name="Fitz-Gibbon S.T."/>
            <person name="Puiu D."/>
            <person name="Crepeau M."/>
            <person name="Gugger P.F."/>
            <person name="Sherman R."/>
            <person name="Stevens K."/>
            <person name="Langley C.H."/>
            <person name="Pellegrini M."/>
            <person name="Salzberg S.L."/>
        </authorList>
    </citation>
    <scope>NUCLEOTIDE SEQUENCE [LARGE SCALE GENOMIC DNA]</scope>
    <source>
        <strain evidence="2 3">cv. SW786</strain>
    </source>
</reference>
<accession>A0A7N2LS86</accession>
<dbReference type="Gramene" id="QL05p077379:mrna">
    <property type="protein sequence ID" value="QL05p077379:mrna"/>
    <property type="gene ID" value="QL05p077379"/>
</dbReference>
<feature type="domain" description="RNase H type-1" evidence="1">
    <location>
        <begin position="189"/>
        <end position="295"/>
    </location>
</feature>
<evidence type="ECO:0000313" key="3">
    <source>
        <dbReference type="Proteomes" id="UP000594261"/>
    </source>
</evidence>
<reference evidence="2" key="2">
    <citation type="submission" date="2021-01" db="UniProtKB">
        <authorList>
            <consortium name="EnsemblPlants"/>
        </authorList>
    </citation>
    <scope>IDENTIFICATION</scope>
</reference>
<proteinExistence type="predicted"/>
<dbReference type="EnsemblPlants" id="QL05p077379:mrna">
    <property type="protein sequence ID" value="QL05p077379:mrna"/>
    <property type="gene ID" value="QL05p077379"/>
</dbReference>